<dbReference type="EMBL" id="CAEZTM010000016">
    <property type="protein sequence ID" value="CAB4567719.1"/>
    <property type="molecule type" value="Genomic_DNA"/>
</dbReference>
<dbReference type="Pfam" id="PF00581">
    <property type="entry name" value="Rhodanese"/>
    <property type="match status" value="1"/>
</dbReference>
<organism evidence="2">
    <name type="scientific">freshwater metagenome</name>
    <dbReference type="NCBI Taxonomy" id="449393"/>
    <lineage>
        <taxon>unclassified sequences</taxon>
        <taxon>metagenomes</taxon>
        <taxon>ecological metagenomes</taxon>
    </lineage>
</organism>
<name>A0A6J6DXM7_9ZZZZ</name>
<dbReference type="InterPro" id="IPR001763">
    <property type="entry name" value="Rhodanese-like_dom"/>
</dbReference>
<dbReference type="PANTHER" id="PTHR45431">
    <property type="entry name" value="RHODANESE-LIKE DOMAIN-CONTAINING PROTEIN 15, CHLOROPLASTIC"/>
    <property type="match status" value="1"/>
</dbReference>
<dbReference type="PROSITE" id="PS51257">
    <property type="entry name" value="PROKAR_LIPOPROTEIN"/>
    <property type="match status" value="1"/>
</dbReference>
<dbReference type="Gene3D" id="3.40.250.10">
    <property type="entry name" value="Rhodanese-like domain"/>
    <property type="match status" value="1"/>
</dbReference>
<proteinExistence type="predicted"/>
<evidence type="ECO:0000313" key="2">
    <source>
        <dbReference type="EMBL" id="CAB4567719.1"/>
    </source>
</evidence>
<dbReference type="SMART" id="SM00450">
    <property type="entry name" value="RHOD"/>
    <property type="match status" value="1"/>
</dbReference>
<dbReference type="AlphaFoldDB" id="A0A6J6DXM7"/>
<feature type="domain" description="Rhodanese" evidence="1">
    <location>
        <begin position="29"/>
        <end position="108"/>
    </location>
</feature>
<dbReference type="PANTHER" id="PTHR45431:SF3">
    <property type="entry name" value="RHODANESE-LIKE DOMAIN-CONTAINING PROTEIN 15, CHLOROPLASTIC"/>
    <property type="match status" value="1"/>
</dbReference>
<reference evidence="2" key="1">
    <citation type="submission" date="2020-05" db="EMBL/GenBank/DDBJ databases">
        <authorList>
            <person name="Chiriac C."/>
            <person name="Salcher M."/>
            <person name="Ghai R."/>
            <person name="Kavagutti S V."/>
        </authorList>
    </citation>
    <scope>NUCLEOTIDE SEQUENCE</scope>
</reference>
<dbReference type="PROSITE" id="PS50206">
    <property type="entry name" value="RHODANESE_3"/>
    <property type="match status" value="1"/>
</dbReference>
<dbReference type="SUPFAM" id="SSF52821">
    <property type="entry name" value="Rhodanese/Cell cycle control phosphatase"/>
    <property type="match status" value="1"/>
</dbReference>
<dbReference type="InterPro" id="IPR052367">
    <property type="entry name" value="Thiosulfate_ST/Rhodanese-like"/>
</dbReference>
<dbReference type="CDD" id="cd00158">
    <property type="entry name" value="RHOD"/>
    <property type="match status" value="1"/>
</dbReference>
<protein>
    <submittedName>
        <fullName evidence="2">Unannotated protein</fullName>
    </submittedName>
</protein>
<dbReference type="InterPro" id="IPR036873">
    <property type="entry name" value="Rhodanese-like_dom_sf"/>
</dbReference>
<evidence type="ECO:0000259" key="1">
    <source>
        <dbReference type="PROSITE" id="PS50206"/>
    </source>
</evidence>
<gene>
    <name evidence="2" type="ORF">UFOPK1684_00521</name>
</gene>
<sequence length="120" mass="12398">MKKLLTALALIFGITVGVSACAPAGPVGLEADTIVIDVRTPEEYATGHLDGALNIDVQSPDFAAQVSQLDPEATYFIYCRSGNRSGQAMSQMANMGFGDMTNGGSVDEASATSGIPVVKN</sequence>
<accession>A0A6J6DXM7</accession>